<accession>A0A8I2H6W2</accession>
<reference evidence="2" key="1">
    <citation type="submission" date="2019-10" db="EMBL/GenBank/DDBJ databases">
        <authorList>
            <person name="Paulsen S."/>
        </authorList>
    </citation>
    <scope>NUCLEOTIDE SEQUENCE</scope>
    <source>
        <strain evidence="2">LMG 19692</strain>
    </source>
</reference>
<keyword evidence="1" id="KW-0812">Transmembrane</keyword>
<dbReference type="EMBL" id="WEIA01000007">
    <property type="protein sequence ID" value="NLR22274.1"/>
    <property type="molecule type" value="Genomic_DNA"/>
</dbReference>
<keyword evidence="1" id="KW-1133">Transmembrane helix</keyword>
<evidence type="ECO:0000313" key="2">
    <source>
        <dbReference type="EMBL" id="NLR22274.1"/>
    </source>
</evidence>
<dbReference type="RefSeq" id="WP_193522036.1">
    <property type="nucleotide sequence ID" value="NZ_CBCSDF010000005.1"/>
</dbReference>
<dbReference type="Proteomes" id="UP001304419">
    <property type="component" value="Chromosome 2"/>
</dbReference>
<gene>
    <name evidence="2" type="ORF">F9Y85_13260</name>
    <name evidence="3" type="ORF">R5H13_21850</name>
</gene>
<organism evidence="2 4">
    <name type="scientific">Pseudoalteromonas maricaloris</name>
    <dbReference type="NCBI Taxonomy" id="184924"/>
    <lineage>
        <taxon>Bacteria</taxon>
        <taxon>Pseudomonadati</taxon>
        <taxon>Pseudomonadota</taxon>
        <taxon>Gammaproteobacteria</taxon>
        <taxon>Alteromonadales</taxon>
        <taxon>Pseudoalteromonadaceae</taxon>
        <taxon>Pseudoalteromonas</taxon>
    </lineage>
</organism>
<evidence type="ECO:0000256" key="1">
    <source>
        <dbReference type="SAM" id="Phobius"/>
    </source>
</evidence>
<sequence length="272" mass="31101">MKYVKKLLVFIIVTGLVVITWLFTQDNSIQLTPFVGENSNLIKVLPQEERLVEKSNAQQPLLLHAHESSDELYEQANKIRICRRVPKTQSELDTWAEQAHANDEYYEIIDSMYRKFKVCLGSADRDGPYVDMLIEAAEKGSDKAVSLLWLLGDVELVDELKLKDVPRDEQVSRRQAFIATKYRLAHKVALQGGENSMLKLISGFQHLDPQTGGQDYVKSLAFAYFFVEVVSNCDVFGRVEWTIRDLEGKMSSEEITQANELTRDFLAQHRAL</sequence>
<keyword evidence="5" id="KW-1185">Reference proteome</keyword>
<reference evidence="3 5" key="2">
    <citation type="submission" date="2023-10" db="EMBL/GenBank/DDBJ databases">
        <title>To unveil natural product biosynthetic capacity in Pseudoalteromonas.</title>
        <authorList>
            <person name="Wang J."/>
        </authorList>
    </citation>
    <scope>NUCLEOTIDE SEQUENCE [LARGE SCALE GENOMIC DNA]</scope>
    <source>
        <strain evidence="3 5">DSM 15914</strain>
    </source>
</reference>
<evidence type="ECO:0000313" key="4">
    <source>
        <dbReference type="Proteomes" id="UP000646877"/>
    </source>
</evidence>
<name>A0A8I2H6W2_9GAMM</name>
<evidence type="ECO:0000313" key="3">
    <source>
        <dbReference type="EMBL" id="WOX31586.1"/>
    </source>
</evidence>
<dbReference type="EMBL" id="CP137579">
    <property type="protein sequence ID" value="WOX31586.1"/>
    <property type="molecule type" value="Genomic_DNA"/>
</dbReference>
<dbReference type="AlphaFoldDB" id="A0A8I2H6W2"/>
<evidence type="ECO:0000313" key="5">
    <source>
        <dbReference type="Proteomes" id="UP001304419"/>
    </source>
</evidence>
<dbReference type="Proteomes" id="UP000646877">
    <property type="component" value="Unassembled WGS sequence"/>
</dbReference>
<keyword evidence="1" id="KW-0472">Membrane</keyword>
<feature type="transmembrane region" description="Helical" evidence="1">
    <location>
        <begin position="7"/>
        <end position="24"/>
    </location>
</feature>
<protein>
    <submittedName>
        <fullName evidence="2">Uncharacterized protein</fullName>
    </submittedName>
</protein>
<proteinExistence type="predicted"/>